<evidence type="ECO:0000256" key="1">
    <source>
        <dbReference type="ARBA" id="ARBA00004275"/>
    </source>
</evidence>
<dbReference type="RefSeq" id="XP_024508433.1">
    <property type="nucleotide sequence ID" value="XM_024655130.1"/>
</dbReference>
<dbReference type="InterPro" id="IPR051053">
    <property type="entry name" value="ECH/Chromodomain_protein"/>
</dbReference>
<evidence type="ECO:0000256" key="2">
    <source>
        <dbReference type="ARBA" id="ARBA00023140"/>
    </source>
</evidence>
<dbReference type="GO" id="GO:0005777">
    <property type="term" value="C:peroxisome"/>
    <property type="evidence" value="ECO:0007669"/>
    <property type="project" value="UniProtKB-SubCell"/>
</dbReference>
<evidence type="ECO:0000313" key="5">
    <source>
        <dbReference type="Proteomes" id="UP000035682"/>
    </source>
</evidence>
<name>A0A090LM58_STRRB</name>
<reference evidence="5" key="1">
    <citation type="submission" date="2014-09" db="EMBL/GenBank/DDBJ databases">
        <authorList>
            <person name="Martin A.A."/>
        </authorList>
    </citation>
    <scope>NUCLEOTIDE SEQUENCE</scope>
    <source>
        <strain evidence="5">ED321</strain>
    </source>
</reference>
<dbReference type="AlphaFoldDB" id="A0A090LM58"/>
<dbReference type="Pfam" id="PF00378">
    <property type="entry name" value="ECH_1"/>
    <property type="match status" value="1"/>
</dbReference>
<gene>
    <name evidence="4 6 7" type="ORF">SRAE_2000388300</name>
</gene>
<dbReference type="PANTHER" id="PTHR43684:SF1">
    <property type="entry name" value="ENOYL-COA DELTA ISOMERASE 2"/>
    <property type="match status" value="1"/>
</dbReference>
<dbReference type="SUPFAM" id="SSF52096">
    <property type="entry name" value="ClpP/crotonase"/>
    <property type="match status" value="1"/>
</dbReference>
<evidence type="ECO:0000313" key="4">
    <source>
        <dbReference type="EMBL" id="CEF69233.1"/>
    </source>
</evidence>
<dbReference type="CTD" id="36381603"/>
<dbReference type="WormBase" id="SRAE_2000388300">
    <property type="protein sequence ID" value="SRP05854"/>
    <property type="gene ID" value="WBGene00264110"/>
</dbReference>
<protein>
    <submittedName>
        <fullName evidence="4 6">Enoyl-CoA delta isomerase 2, mitochondrial</fullName>
    </submittedName>
</protein>
<dbReference type="InterPro" id="IPR029045">
    <property type="entry name" value="ClpP/crotonase-like_dom_sf"/>
</dbReference>
<accession>A0A090LM58</accession>
<dbReference type="EMBL" id="LN609529">
    <property type="protein sequence ID" value="CEF69233.1"/>
    <property type="molecule type" value="Genomic_DNA"/>
</dbReference>
<dbReference type="CDD" id="cd06558">
    <property type="entry name" value="crotonase-like"/>
    <property type="match status" value="1"/>
</dbReference>
<evidence type="ECO:0000256" key="3">
    <source>
        <dbReference type="ARBA" id="ARBA00023235"/>
    </source>
</evidence>
<proteinExistence type="predicted"/>
<comment type="subcellular location">
    <subcellularLocation>
        <location evidence="1">Peroxisome</location>
    </subcellularLocation>
</comment>
<dbReference type="Gene3D" id="3.90.226.10">
    <property type="entry name" value="2-enoyl-CoA Hydratase, Chain A, domain 1"/>
    <property type="match status" value="2"/>
</dbReference>
<reference evidence="6" key="3">
    <citation type="submission" date="2020-12" db="UniProtKB">
        <authorList>
            <consortium name="WormBaseParasite"/>
        </authorList>
    </citation>
    <scope>IDENTIFICATION</scope>
</reference>
<dbReference type="WBParaSite" id="SRAE_2000388300.1">
    <property type="protein sequence ID" value="SRAE_2000388300.1"/>
    <property type="gene ID" value="WBGene00264110"/>
</dbReference>
<keyword evidence="2" id="KW-0576">Peroxisome</keyword>
<keyword evidence="5" id="KW-1185">Reference proteome</keyword>
<dbReference type="Proteomes" id="UP000035682">
    <property type="component" value="Unplaced"/>
</dbReference>
<dbReference type="GeneID" id="36381603"/>
<dbReference type="InterPro" id="IPR001753">
    <property type="entry name" value="Enoyl-CoA_hydra/iso"/>
</dbReference>
<dbReference type="GO" id="GO:0004165">
    <property type="term" value="F:delta(3)-delta(2)-enoyl-CoA isomerase activity"/>
    <property type="evidence" value="ECO:0007669"/>
    <property type="project" value="UniProtKB-ARBA"/>
</dbReference>
<evidence type="ECO:0000313" key="7">
    <source>
        <dbReference type="WormBase" id="SRAE_2000388300"/>
    </source>
</evidence>
<dbReference type="PANTHER" id="PTHR43684">
    <property type="match status" value="1"/>
</dbReference>
<evidence type="ECO:0000313" key="6">
    <source>
        <dbReference type="WBParaSite" id="SRAE_2000388300.1"/>
    </source>
</evidence>
<reference evidence="4" key="2">
    <citation type="submission" date="2014-09" db="EMBL/GenBank/DDBJ databases">
        <authorList>
            <person name="Aslett A.Martin."/>
        </authorList>
    </citation>
    <scope>NUCLEOTIDE SEQUENCE</scope>
    <source>
        <strain evidence="4">ED321 Heterogonic</strain>
    </source>
</reference>
<organism evidence="4">
    <name type="scientific">Strongyloides ratti</name>
    <name type="common">Parasitic roundworm</name>
    <dbReference type="NCBI Taxonomy" id="34506"/>
    <lineage>
        <taxon>Eukaryota</taxon>
        <taxon>Metazoa</taxon>
        <taxon>Ecdysozoa</taxon>
        <taxon>Nematoda</taxon>
        <taxon>Chromadorea</taxon>
        <taxon>Rhabditida</taxon>
        <taxon>Tylenchina</taxon>
        <taxon>Panagrolaimomorpha</taxon>
        <taxon>Strongyloidoidea</taxon>
        <taxon>Strongyloididae</taxon>
        <taxon>Strongyloides</taxon>
    </lineage>
</organism>
<dbReference type="OrthoDB" id="409763at2759"/>
<dbReference type="STRING" id="34506.A0A090LM58"/>
<sequence length="286" mass="32562">MITYTKSYLYNKQNVSSANKLQTFSLKNSLQLQNWLADYCKLQAHTTINDIYEYEILKSRSELMNNDSLDFKIKLPNIKISRQSKAFVITLDDQKNKNALTIEMYEGLTEALNYSLEDRTTSLTVLTGEDHDKPLIGLINGPAIGIMAEVLPLFDYLLASSNANFKTLSVENKCFPGGCSTYTFPHLVGKKVSCDFLTRGKTINAMEAKDLGLINSVVLNNHFHNVAKNKIKQFSKIDPVNFLVIKKLLRDHIRENLYDCLNEEMMNDNLTDKTITSQLMNVNRKV</sequence>
<keyword evidence="3 4" id="KW-0413">Isomerase</keyword>